<organism evidence="2 4">
    <name type="scientific">Kaistella antarctica</name>
    <dbReference type="NCBI Taxonomy" id="266748"/>
    <lineage>
        <taxon>Bacteria</taxon>
        <taxon>Pseudomonadati</taxon>
        <taxon>Bacteroidota</taxon>
        <taxon>Flavobacteriia</taxon>
        <taxon>Flavobacteriales</taxon>
        <taxon>Weeksellaceae</taxon>
        <taxon>Chryseobacterium group</taxon>
        <taxon>Kaistella</taxon>
    </lineage>
</organism>
<protein>
    <recommendedName>
        <fullName evidence="5">PD-(D/E)XK nuclease family protein</fullName>
    </recommendedName>
</protein>
<dbReference type="EMBL" id="LR134441">
    <property type="protein sequence ID" value="VEI01543.1"/>
    <property type="molecule type" value="Genomic_DNA"/>
</dbReference>
<dbReference type="OrthoDB" id="6346224at2"/>
<dbReference type="AlphaFoldDB" id="A0A448NUT8"/>
<keyword evidence="3" id="KW-1185">Reference proteome</keyword>
<dbReference type="Pfam" id="PF14281">
    <property type="entry name" value="PDDEXK_4"/>
    <property type="match status" value="1"/>
</dbReference>
<dbReference type="EMBL" id="JPEP01000001">
    <property type="protein sequence ID" value="KEY20330.1"/>
    <property type="molecule type" value="Genomic_DNA"/>
</dbReference>
<proteinExistence type="predicted"/>
<dbReference type="STRING" id="266748.HY04_03775"/>
<gene>
    <name evidence="1" type="ORF">HY04_03775</name>
    <name evidence="2" type="ORF">NCTC13489_02813</name>
</gene>
<evidence type="ECO:0000313" key="2">
    <source>
        <dbReference type="EMBL" id="VEI01543.1"/>
    </source>
</evidence>
<evidence type="ECO:0008006" key="5">
    <source>
        <dbReference type="Google" id="ProtNLM"/>
    </source>
</evidence>
<reference evidence="2 4" key="2">
    <citation type="submission" date="2018-12" db="EMBL/GenBank/DDBJ databases">
        <authorList>
            <consortium name="Pathogen Informatics"/>
        </authorList>
    </citation>
    <scope>NUCLEOTIDE SEQUENCE [LARGE SCALE GENOMIC DNA]</scope>
    <source>
        <strain evidence="2 4">NCTC13489</strain>
    </source>
</reference>
<dbReference type="RefSeq" id="WP_034717242.1">
    <property type="nucleotide sequence ID" value="NZ_FOIX01000002.1"/>
</dbReference>
<evidence type="ECO:0000313" key="1">
    <source>
        <dbReference type="EMBL" id="KEY20330.1"/>
    </source>
</evidence>
<evidence type="ECO:0000313" key="3">
    <source>
        <dbReference type="Proteomes" id="UP000028349"/>
    </source>
</evidence>
<evidence type="ECO:0000313" key="4">
    <source>
        <dbReference type="Proteomes" id="UP000270036"/>
    </source>
</evidence>
<dbReference type="InterPro" id="IPR029470">
    <property type="entry name" value="PDDEXK_4"/>
</dbReference>
<dbReference type="KEGG" id="cant:NCTC13489_02813"/>
<sequence>MITEQLKSFFSILNTKVDFVNNVKKEYSKFLASDFNSLDFLKFGENKASEIIAFFLDPNESHGQGDLYLNLFLVELGIDFRYDKFTDVISVVEKNTDDRRRIDIFVKSKSHKTLFGIENKIYVSTADQLNQINDYLEFLDKQAIDHDFTLFYLAPRGKTVSTLSFNEDLLNQKYSADCLKFITYEDDMIPLIHEFGLRTENNRVQAFLFDFERKLQKLYMGNSEINETQIVRDFICESSANLETSFAITNNIGAVKSELLRNFDQQMKEISAELNIQLDADPYRFTLEKLKNFKVGVSFEDGGVFYGIVRTAQVLEKKRLLEIEMLFLYNLESSKWWPIYIWGFKDIESNFSFWQAIIDGSIKKQIKEFILVLLNSSYSLKEV</sequence>
<dbReference type="Proteomes" id="UP000270036">
    <property type="component" value="Chromosome"/>
</dbReference>
<dbReference type="Proteomes" id="UP000028349">
    <property type="component" value="Unassembled WGS sequence"/>
</dbReference>
<name>A0A448NUT8_9FLAO</name>
<accession>A0A448NUT8</accession>
<reference evidence="1 3" key="1">
    <citation type="submission" date="2014-07" db="EMBL/GenBank/DDBJ databases">
        <authorList>
            <person name="Pisani N.G."/>
            <person name="Newman J.D."/>
        </authorList>
    </citation>
    <scope>NUCLEOTIDE SEQUENCE [LARGE SCALE GENOMIC DNA]</scope>
    <source>
        <strain evidence="1 3">LMG 24720</strain>
    </source>
</reference>